<feature type="compositionally biased region" description="Polar residues" evidence="1">
    <location>
        <begin position="60"/>
        <end position="73"/>
    </location>
</feature>
<sequence length="109" mass="12318">MLNVDSVFFQTAHGRNRATAYMRWDEQANVLNDESIVPSRRKLTRFTTLRKAGSLWVALTPTTTGHQDATPNNSKDKEQTPTQSLFSFQKEPLRAPLQQSLALAPLYTP</sequence>
<feature type="region of interest" description="Disordered" evidence="1">
    <location>
        <begin position="60"/>
        <end position="89"/>
    </location>
</feature>
<comment type="caution">
    <text evidence="2">The sequence shown here is derived from an EMBL/GenBank/DDBJ whole genome shotgun (WGS) entry which is preliminary data.</text>
</comment>
<evidence type="ECO:0000313" key="3">
    <source>
        <dbReference type="Proteomes" id="UP001148786"/>
    </source>
</evidence>
<evidence type="ECO:0000313" key="2">
    <source>
        <dbReference type="EMBL" id="KAJ3494594.1"/>
    </source>
</evidence>
<evidence type="ECO:0000256" key="1">
    <source>
        <dbReference type="SAM" id="MobiDB-lite"/>
    </source>
</evidence>
<name>A0A9W8JN78_9AGAR</name>
<reference evidence="2" key="1">
    <citation type="submission" date="2022-07" db="EMBL/GenBank/DDBJ databases">
        <title>Genome Sequence of Agrocybe chaxingu.</title>
        <authorList>
            <person name="Buettner E."/>
        </authorList>
    </citation>
    <scope>NUCLEOTIDE SEQUENCE</scope>
    <source>
        <strain evidence="2">MP-N11</strain>
    </source>
</reference>
<protein>
    <submittedName>
        <fullName evidence="2">Uncharacterized protein</fullName>
    </submittedName>
</protein>
<accession>A0A9W8JN78</accession>
<dbReference type="AlphaFoldDB" id="A0A9W8JN78"/>
<dbReference type="EMBL" id="JANKHO010002114">
    <property type="protein sequence ID" value="KAJ3494594.1"/>
    <property type="molecule type" value="Genomic_DNA"/>
</dbReference>
<proteinExistence type="predicted"/>
<keyword evidence="3" id="KW-1185">Reference proteome</keyword>
<dbReference type="Proteomes" id="UP001148786">
    <property type="component" value="Unassembled WGS sequence"/>
</dbReference>
<organism evidence="2 3">
    <name type="scientific">Agrocybe chaxingu</name>
    <dbReference type="NCBI Taxonomy" id="84603"/>
    <lineage>
        <taxon>Eukaryota</taxon>
        <taxon>Fungi</taxon>
        <taxon>Dikarya</taxon>
        <taxon>Basidiomycota</taxon>
        <taxon>Agaricomycotina</taxon>
        <taxon>Agaricomycetes</taxon>
        <taxon>Agaricomycetidae</taxon>
        <taxon>Agaricales</taxon>
        <taxon>Agaricineae</taxon>
        <taxon>Strophariaceae</taxon>
        <taxon>Agrocybe</taxon>
    </lineage>
</organism>
<gene>
    <name evidence="2" type="ORF">NLJ89_g10777</name>
</gene>